<comment type="caution">
    <text evidence="6">The sequence shown here is derived from an EMBL/GenBank/DDBJ whole genome shotgun (WGS) entry which is preliminary data.</text>
</comment>
<dbReference type="SUPFAM" id="SSF52540">
    <property type="entry name" value="P-loop containing nucleoside triphosphate hydrolases"/>
    <property type="match status" value="2"/>
</dbReference>
<organism evidence="6 7">
    <name type="scientific">Gulosibacter molinativorax</name>
    <dbReference type="NCBI Taxonomy" id="256821"/>
    <lineage>
        <taxon>Bacteria</taxon>
        <taxon>Bacillati</taxon>
        <taxon>Actinomycetota</taxon>
        <taxon>Actinomycetes</taxon>
        <taxon>Micrococcales</taxon>
        <taxon>Microbacteriaceae</taxon>
        <taxon>Gulosibacter</taxon>
    </lineage>
</organism>
<feature type="domain" description="Helicase C-terminal" evidence="5">
    <location>
        <begin position="1058"/>
        <end position="1200"/>
    </location>
</feature>
<accession>A0ABT7C5G6</accession>
<dbReference type="Proteomes" id="UP001170379">
    <property type="component" value="Unassembled WGS sequence"/>
</dbReference>
<reference evidence="6" key="2">
    <citation type="journal article" date="2022" name="Sci. Rep.">
        <title>In silico prediction of the enzymes involved in the degradation of the herbicide molinate by Gulosibacter molinativorax ON4T.</title>
        <authorList>
            <person name="Lopes A.R."/>
            <person name="Bunin E."/>
            <person name="Viana A.T."/>
            <person name="Froufe H."/>
            <person name="Munoz-Merida A."/>
            <person name="Pinho D."/>
            <person name="Figueiredo J."/>
            <person name="Barroso C."/>
            <person name="Vaz-Moreira I."/>
            <person name="Bellanger X."/>
            <person name="Egas C."/>
            <person name="Nunes O.C."/>
        </authorList>
    </citation>
    <scope>NUCLEOTIDE SEQUENCE</scope>
    <source>
        <strain evidence="6">ON4</strain>
    </source>
</reference>
<feature type="region of interest" description="Disordered" evidence="3">
    <location>
        <begin position="570"/>
        <end position="589"/>
    </location>
</feature>
<proteinExistence type="predicted"/>
<evidence type="ECO:0000256" key="1">
    <source>
        <dbReference type="ARBA" id="ARBA00022741"/>
    </source>
</evidence>
<dbReference type="InterPro" id="IPR001650">
    <property type="entry name" value="Helicase_C-like"/>
</dbReference>
<dbReference type="InterPro" id="IPR014001">
    <property type="entry name" value="Helicase_ATP-bd"/>
</dbReference>
<keyword evidence="2" id="KW-0067">ATP-binding</keyword>
<sequence>MVALLPSLQVGRFRQSISDYLDTTFALADREVAKELDLFLSDERTGIFRGPYIRTRMPFKAAERDAHAVLEWYGAAYPPHGHQLAAFERLSSARKAHFDTRSALLNERSGPLPTLVTTGTGSGKTEAFLFPIIDHVLRAQKAGESGLKALILYPMNALANDQARRLAKLITEDPQLAGISAGLYIGEQGAKPSKVNKDGLITDRGVMRAKAPDILLTNYKMLDQLLLRPDDQSLWKQSATSLQYLVLDEFHTYDGAQGTDVAMLLRRLGLALKRNWPTNPAARKAFGIDDAAEAAPLGKITPVATSATLGGDDPMVMVDFANTVFGGGFDASSVVSETRHSVEEWAGAAELVPAGIARTFGGVGTEAIDAVAMRAAVEGAGDGPLDIAREVVAQLYAEGEAGAGPRYALRALRQTDGERATRQADQVRATRPTDLSAKELHDALRVHPTVQQLLRHTASPISLKELVLQLHADALTVEVDAASDIVNAIVAAISQVRAAVGFSAPSVDVNAWIREVTRIDRVAGPTVAFRWTDDGEAIVEEGADAFSEQGRDAWPALYCRHCGRSGWGVSSKGTGEGRDLEKKEVNPRETAVKRTGTFRALIYADREADQHYTSNAPVPGFGWWDVPNGRVFATHPDLAGDERDHGQADSNILPVRWLDGEDASKESNSQTCPACGRRDGIRFMGAAVATMLSVVTTALFGDGDLDEAEKKELVFTDSVQDAAHRAGFVQSRAHTFGLRNAIRRALGDQPRTLDELSTELVARAQTRSERYRLLGPDIVERESFRSFWDTEDAASIDVNVRLRVAKRLAFDLQLEFGLQSSFARTLERTGSVTVEVVSGSATLLERLARDAVTGFEFDAELGADGVVSPATLVAWARGTLEELRSRGGIYHQWLKTYIADSGMRYRVWGGRPKAEGMPAFPRGRSAPAFARVGANPKQGKVEFLLDDLASPQGWYARWTSRLFGVPKDAGGRLARRLFESLAEGGLLDTYPITRGGGSHAFGITPDRILVSPASAADREAGNTMLECDRCGALTAGSPTTVAQLAGSPCPGMQCEGGTLQRHALKKPNFYRSLYEEADMRRVVAREHTSLLPDDVRLAYEGAFKSTDPAPDAPNVLVATPTLEMGIDIGDLSTVVLASLPQTVASYVQRVGRAGRLSGSALALAFVPGRHDQLAWYQDPLELIDGEVTPPATYLDAGEILKRQFLAAVFDQVAADGGQQAVRLAKDVLLTDGPGTPLGDIREEISTRGEELLERFLRSFGVVEECPGVLSQRGLREDSIQSLRDWLQPDERGMVPVHEDLSSASRRFASELEGLSHRLNATTKAIAELQDKVDGPAPTEEDKDELRAAKATMRMLARTRQDLEGMHWVSALERAGILPNYTLLDDSVTLDVGVSWIDADTQEFHADSFTYSRDARNAIREFAPGATFYAQGLEIEIDSVETGANGEAVHDWACCPRCGYVEDLTAASNGLATATTIGPCPRCGEAAFADKGQRLHVIELEKVSAQVRRDEHLISDSSDDRVRSFFTSVELADFEPKNVLAQWFEENTGIAVKYLREVTLRTLNLGSSGESAGGVQRILGGNERQAPLFRVCRECGQLDTQPGENSWREHRPWCSHRKNRDEDPVNVALSRTLTTQGMLVRLPEGMAAGDPYVLPSLAAALRLGLRKTIGGDPSHLDIAAVQDVSHSGLGTATFDSLLVHDRVPGGTGYLADHATRDGLERILLAALDVVEACPCADERRSACHRCLLPFAPPGATKSVWRETAVRVLRQLLGWGRDAADAAASRAAKWQVVEEDPGKVEAGSALEQLFRKALLVGLQELGASVTQQPGTYGNSLTVTMPSQPRRTVRPEVNIANARADFFFESENAADGKLAVFLDGMQFHATQAVNRLAEDARKREEIRALPDVSVISLTWDDVQDFLAGVPTRVPELARSRPTFGQLGALLGLNAGDTERLFENPMRRILDWMRNPRHAREAWSRILPALPTLMIGPDTAADLGGRSVTDAALALLDGPLPAGGRGSAQIRDGAFVAVTAYVKAGPVFETALVLDDSNDALASVGFREQWREYLHWGNVLGFDAEQTVISTRSLLSGEPVVAGEAAGAAPARAVSEAEVPRATEFASTGSAGNEREPALSAGRASGAEDRPGGRADIVFATDWSNALEYALDEEKTALAPLLESGVVPPPVVGDEAAAGVLVLALWKDEHLVFAPELGDEELQLVTSAGYDVRDADGVIGYFNDRVVVEQGGA</sequence>
<dbReference type="SMART" id="SM00490">
    <property type="entry name" value="HELICc"/>
    <property type="match status" value="1"/>
</dbReference>
<dbReference type="PROSITE" id="PS51192">
    <property type="entry name" value="HELICASE_ATP_BIND_1"/>
    <property type="match status" value="1"/>
</dbReference>
<dbReference type="InterPro" id="IPR027417">
    <property type="entry name" value="P-loop_NTPase"/>
</dbReference>
<gene>
    <name evidence="6" type="ORF">C7K25_00845</name>
</gene>
<dbReference type="InterPro" id="IPR018973">
    <property type="entry name" value="MZB"/>
</dbReference>
<dbReference type="RefSeq" id="WP_051265753.1">
    <property type="nucleotide sequence ID" value="NZ_CP028426.1"/>
</dbReference>
<dbReference type="Gene3D" id="3.40.50.300">
    <property type="entry name" value="P-loop containing nucleotide triphosphate hydrolases"/>
    <property type="match status" value="2"/>
</dbReference>
<evidence type="ECO:0000259" key="4">
    <source>
        <dbReference type="PROSITE" id="PS51192"/>
    </source>
</evidence>
<dbReference type="PANTHER" id="PTHR47957:SF3">
    <property type="entry name" value="ATP-DEPENDENT HELICASE HRQ1"/>
    <property type="match status" value="1"/>
</dbReference>
<evidence type="ECO:0000313" key="6">
    <source>
        <dbReference type="EMBL" id="MDJ1369931.1"/>
    </source>
</evidence>
<dbReference type="Pfam" id="PF09369">
    <property type="entry name" value="MZB"/>
    <property type="match status" value="1"/>
</dbReference>
<keyword evidence="1" id="KW-0547">Nucleotide-binding</keyword>
<name>A0ABT7C5G6_9MICO</name>
<evidence type="ECO:0000256" key="3">
    <source>
        <dbReference type="SAM" id="MobiDB-lite"/>
    </source>
</evidence>
<evidence type="ECO:0000259" key="5">
    <source>
        <dbReference type="PROSITE" id="PS51194"/>
    </source>
</evidence>
<dbReference type="PANTHER" id="PTHR47957">
    <property type="entry name" value="ATP-DEPENDENT HELICASE HRQ1"/>
    <property type="match status" value="1"/>
</dbReference>
<dbReference type="InterPro" id="IPR011545">
    <property type="entry name" value="DEAD/DEAH_box_helicase_dom"/>
</dbReference>
<dbReference type="Pfam" id="PF00271">
    <property type="entry name" value="Helicase_C"/>
    <property type="match status" value="1"/>
</dbReference>
<dbReference type="EMBL" id="PXVD01000001">
    <property type="protein sequence ID" value="MDJ1369931.1"/>
    <property type="molecule type" value="Genomic_DNA"/>
</dbReference>
<evidence type="ECO:0000256" key="2">
    <source>
        <dbReference type="ARBA" id="ARBA00022840"/>
    </source>
</evidence>
<evidence type="ECO:0000313" key="7">
    <source>
        <dbReference type="Proteomes" id="UP001170379"/>
    </source>
</evidence>
<feature type="region of interest" description="Disordered" evidence="3">
    <location>
        <begin position="2111"/>
        <end position="2143"/>
    </location>
</feature>
<dbReference type="Pfam" id="PF00270">
    <property type="entry name" value="DEAD"/>
    <property type="match status" value="1"/>
</dbReference>
<dbReference type="SMART" id="SM00487">
    <property type="entry name" value="DEXDc"/>
    <property type="match status" value="1"/>
</dbReference>
<reference evidence="6" key="1">
    <citation type="submission" date="2018-03" db="EMBL/GenBank/DDBJ databases">
        <authorList>
            <person name="Nunes O.C."/>
            <person name="Lopes A.R."/>
            <person name="Froufe H."/>
            <person name="Munoz-Merida A."/>
            <person name="Barroso C."/>
            <person name="Egas C."/>
        </authorList>
    </citation>
    <scope>NUCLEOTIDE SEQUENCE</scope>
    <source>
        <strain evidence="6">ON4</strain>
    </source>
</reference>
<feature type="domain" description="Helicase ATP-binding" evidence="4">
    <location>
        <begin position="105"/>
        <end position="327"/>
    </location>
</feature>
<feature type="compositionally biased region" description="Basic and acidic residues" evidence="3">
    <location>
        <begin position="575"/>
        <end position="589"/>
    </location>
</feature>
<protein>
    <submittedName>
        <fullName evidence="6">DUF1998 domain-containing protein</fullName>
    </submittedName>
</protein>
<keyword evidence="7" id="KW-1185">Reference proteome</keyword>
<dbReference type="PROSITE" id="PS51194">
    <property type="entry name" value="HELICASE_CTER"/>
    <property type="match status" value="1"/>
</dbReference>